<gene>
    <name evidence="4" type="ORF">AQ619_10300</name>
</gene>
<feature type="domain" description="Smf/DprA SLOG" evidence="2">
    <location>
        <begin position="80"/>
        <end position="286"/>
    </location>
</feature>
<evidence type="ECO:0000256" key="1">
    <source>
        <dbReference type="ARBA" id="ARBA00006525"/>
    </source>
</evidence>
<sequence>MTPGRLSDPQRLAWLRLARTETVGPVAFEHLLARYGTPERALSALPDLSRRGGRATPLNIPLRDTIERELEAGAALGARLICGCEPDFPLRLAALDPPPPVLWALGRADLLAKATIAIVGARIASAAGQRFARQLAAELGEAGHVIVSGMARGVDGAAHEGALRTGTVAVLGGGVGDIYPPEHAALHARLAVEGCVVSESAPDRRAQAKDFPRRNRIISGLSLGVVVVEAELKSGSLITARLAAEQGRDVFAVPGSPLDPRARGTNDLIRQGAILCEGAEDVLRALSGQTQLRERDRTYDPAAEADLDLGALRERLAALLSPTAVSRDELVRATGAPTSAVMAALVELALAERADLLAGGMVAGV</sequence>
<dbReference type="Pfam" id="PF21102">
    <property type="entry name" value="DprA_N"/>
    <property type="match status" value="1"/>
</dbReference>
<name>A0A0P0P0G7_9CAUL</name>
<proteinExistence type="inferred from homology"/>
<organism evidence="4 5">
    <name type="scientific">Caulobacter henricii</name>
    <dbReference type="NCBI Taxonomy" id="69395"/>
    <lineage>
        <taxon>Bacteria</taxon>
        <taxon>Pseudomonadati</taxon>
        <taxon>Pseudomonadota</taxon>
        <taxon>Alphaproteobacteria</taxon>
        <taxon>Caulobacterales</taxon>
        <taxon>Caulobacteraceae</taxon>
        <taxon>Caulobacter</taxon>
    </lineage>
</organism>
<dbReference type="InterPro" id="IPR057666">
    <property type="entry name" value="DrpA_SLOG"/>
</dbReference>
<keyword evidence="5" id="KW-1185">Reference proteome</keyword>
<dbReference type="eggNOG" id="COG0758">
    <property type="taxonomic scope" value="Bacteria"/>
</dbReference>
<dbReference type="Gene3D" id="1.10.10.10">
    <property type="entry name" value="Winged helix-like DNA-binding domain superfamily/Winged helix DNA-binding domain"/>
    <property type="match status" value="1"/>
</dbReference>
<dbReference type="RefSeq" id="WP_062146981.1">
    <property type="nucleotide sequence ID" value="NZ_CP013002.1"/>
</dbReference>
<dbReference type="STRING" id="69395.AQ619_10300"/>
<evidence type="ECO:0000259" key="2">
    <source>
        <dbReference type="Pfam" id="PF02481"/>
    </source>
</evidence>
<comment type="similarity">
    <text evidence="1">Belongs to the DprA/Smf family.</text>
</comment>
<evidence type="ECO:0000313" key="5">
    <source>
        <dbReference type="Proteomes" id="UP000056905"/>
    </source>
</evidence>
<dbReference type="OrthoDB" id="9785707at2"/>
<evidence type="ECO:0000313" key="4">
    <source>
        <dbReference type="EMBL" id="ALL13702.1"/>
    </source>
</evidence>
<dbReference type="SUPFAM" id="SSF102405">
    <property type="entry name" value="MCP/YpsA-like"/>
    <property type="match status" value="1"/>
</dbReference>
<dbReference type="InterPro" id="IPR041614">
    <property type="entry name" value="DprA_WH"/>
</dbReference>
<accession>A0A0P0P0G7</accession>
<protein>
    <submittedName>
        <fullName evidence="4">DNA processing protein DprA</fullName>
    </submittedName>
</protein>
<dbReference type="Pfam" id="PF17782">
    <property type="entry name" value="WHD_DprA"/>
    <property type="match status" value="1"/>
</dbReference>
<dbReference type="NCBIfam" id="TIGR00732">
    <property type="entry name" value="dprA"/>
    <property type="match status" value="1"/>
</dbReference>
<dbReference type="Proteomes" id="UP000056905">
    <property type="component" value="Chromosome"/>
</dbReference>
<feature type="domain" description="DprA winged helix" evidence="3">
    <location>
        <begin position="301"/>
        <end position="360"/>
    </location>
</feature>
<dbReference type="InterPro" id="IPR003488">
    <property type="entry name" value="DprA"/>
</dbReference>
<dbReference type="PANTHER" id="PTHR43022:SF1">
    <property type="entry name" value="PROTEIN SMF"/>
    <property type="match status" value="1"/>
</dbReference>
<dbReference type="KEGG" id="chq:AQ619_10300"/>
<dbReference type="PANTHER" id="PTHR43022">
    <property type="entry name" value="PROTEIN SMF"/>
    <property type="match status" value="1"/>
</dbReference>
<reference evidence="4 5" key="1">
    <citation type="submission" date="2015-10" db="EMBL/GenBank/DDBJ databases">
        <title>Conservation of the essential genome among Caulobacter and Brevundimonas species.</title>
        <authorList>
            <person name="Scott D."/>
            <person name="Ely B."/>
        </authorList>
    </citation>
    <scope>NUCLEOTIDE SEQUENCE [LARGE SCALE GENOMIC DNA]</scope>
    <source>
        <strain evidence="4 5">CB4</strain>
    </source>
</reference>
<evidence type="ECO:0000259" key="3">
    <source>
        <dbReference type="Pfam" id="PF17782"/>
    </source>
</evidence>
<dbReference type="InterPro" id="IPR036388">
    <property type="entry name" value="WH-like_DNA-bd_sf"/>
</dbReference>
<dbReference type="Pfam" id="PF02481">
    <property type="entry name" value="DNA_processg_A"/>
    <property type="match status" value="1"/>
</dbReference>
<dbReference type="EMBL" id="CP013002">
    <property type="protein sequence ID" value="ALL13702.1"/>
    <property type="molecule type" value="Genomic_DNA"/>
</dbReference>
<dbReference type="AlphaFoldDB" id="A0A0P0P0G7"/>
<dbReference type="GO" id="GO:0009294">
    <property type="term" value="P:DNA-mediated transformation"/>
    <property type="evidence" value="ECO:0007669"/>
    <property type="project" value="InterPro"/>
</dbReference>
<dbReference type="Gene3D" id="3.40.50.450">
    <property type="match status" value="1"/>
</dbReference>